<dbReference type="GO" id="GO:0055085">
    <property type="term" value="P:transmembrane transport"/>
    <property type="evidence" value="ECO:0007669"/>
    <property type="project" value="UniProtKB-ARBA"/>
</dbReference>
<evidence type="ECO:0000256" key="1">
    <source>
        <dbReference type="ARBA" id="ARBA00005417"/>
    </source>
</evidence>
<feature type="domain" description="ABC transporter" evidence="5">
    <location>
        <begin position="274"/>
        <end position="514"/>
    </location>
</feature>
<evidence type="ECO:0000256" key="3">
    <source>
        <dbReference type="ARBA" id="ARBA00022741"/>
    </source>
</evidence>
<keyword evidence="3" id="KW-0547">Nucleotide-binding</keyword>
<dbReference type="GO" id="GO:0005524">
    <property type="term" value="F:ATP binding"/>
    <property type="evidence" value="ECO:0007669"/>
    <property type="project" value="UniProtKB-KW"/>
</dbReference>
<organism evidence="6 7">
    <name type="scientific">Agrobacterium tumefaciens</name>
    <dbReference type="NCBI Taxonomy" id="358"/>
    <lineage>
        <taxon>Bacteria</taxon>
        <taxon>Pseudomonadati</taxon>
        <taxon>Pseudomonadota</taxon>
        <taxon>Alphaproteobacteria</taxon>
        <taxon>Hyphomicrobiales</taxon>
        <taxon>Rhizobiaceae</taxon>
        <taxon>Rhizobium/Agrobacterium group</taxon>
        <taxon>Agrobacterium</taxon>
        <taxon>Agrobacterium tumefaciens complex</taxon>
    </lineage>
</organism>
<sequence length="527" mass="56734">MTASTLLDIRNLRIDAASRTNPTLIVDDVSLEVCRGKVLGLIGESGAGKSTIGLAALGYLRPGTRLLSGSVTFDGVDLFTRTEAQRRLFRGRRIAYVAQSAAAAFNPAFRLIDQLVEASLRERRPNKAAAIERAMGLLDLLDLNAKTIATRYPHEVSGGQLQRAMTVMALCGRPDLIIFDEPTTALDIATQRDVFTAIRKAIAVEATAAIYISHDLPLVADIADDIHVLRNGRSVERGPAVTIMRDPAQPYTKALTSAGNLDFARPRGAGDTVLELREVTAGYQGMSAVIRNVSLTIGRGETVALVGKSGSGKSTLGRVVNGLQRPTSGSIVFDGRPLAASIHNRPLNDRRAIQTIHQTPDTALNPRQKISEILGRPLVLYEKLGGRNRVSRVEEMLEQVELGRELANRFPGELSGGQKQRVVIARALAARPRILICDEPTSSLDALVARDVLSLLMRLQVSDGIACLFITHDLNVVGAVATRVIELAQGEVVERNCETSTRSVVCSNAKPQEFLSPSGSTIDCCGD</sequence>
<accession>A0A2L2LLM0</accession>
<dbReference type="InterPro" id="IPR003439">
    <property type="entry name" value="ABC_transporter-like_ATP-bd"/>
</dbReference>
<dbReference type="SUPFAM" id="SSF52540">
    <property type="entry name" value="P-loop containing nucleoside triphosphate hydrolases"/>
    <property type="match status" value="2"/>
</dbReference>
<dbReference type="CDD" id="cd03257">
    <property type="entry name" value="ABC_NikE_OppD_transporters"/>
    <property type="match status" value="2"/>
</dbReference>
<evidence type="ECO:0000259" key="5">
    <source>
        <dbReference type="PROSITE" id="PS50893"/>
    </source>
</evidence>
<gene>
    <name evidence="6" type="ORF">At1D1609_51930</name>
</gene>
<dbReference type="Proteomes" id="UP000237717">
    <property type="component" value="Plasmid pTi1D1609"/>
</dbReference>
<geneLocation type="plasmid" evidence="7">
    <name>pti1d1609</name>
</geneLocation>
<dbReference type="PROSITE" id="PS50893">
    <property type="entry name" value="ABC_TRANSPORTER_2"/>
    <property type="match status" value="2"/>
</dbReference>
<evidence type="ECO:0000256" key="4">
    <source>
        <dbReference type="ARBA" id="ARBA00022840"/>
    </source>
</evidence>
<reference evidence="6 7" key="1">
    <citation type="submission" date="2018-02" db="EMBL/GenBank/DDBJ databases">
        <title>Complete genome sequence of Agrobacterium tumefaciens 1D1609.</title>
        <authorList>
            <person name="Cho S.-T."/>
            <person name="Haryono M."/>
            <person name="Chang H.-H."/>
            <person name="Santos M.N."/>
            <person name="Lai E.-M."/>
            <person name="Kuo C.-H."/>
        </authorList>
    </citation>
    <scope>NUCLEOTIDE SEQUENCE [LARGE SCALE GENOMIC DNA]</scope>
    <source>
        <strain evidence="6 7">1D1609</strain>
        <plasmid evidence="7">Plasmid pti1d1609</plasmid>
    </source>
</reference>
<evidence type="ECO:0000313" key="6">
    <source>
        <dbReference type="EMBL" id="AVH45227.1"/>
    </source>
</evidence>
<dbReference type="PROSITE" id="PS00211">
    <property type="entry name" value="ABC_TRANSPORTER_1"/>
    <property type="match status" value="1"/>
</dbReference>
<dbReference type="Pfam" id="PF00005">
    <property type="entry name" value="ABC_tran"/>
    <property type="match status" value="2"/>
</dbReference>
<dbReference type="EMBL" id="CP026926">
    <property type="protein sequence ID" value="AVH45227.1"/>
    <property type="molecule type" value="Genomic_DNA"/>
</dbReference>
<protein>
    <submittedName>
        <fullName evidence="6">ABC transporter</fullName>
    </submittedName>
</protein>
<evidence type="ECO:0000256" key="2">
    <source>
        <dbReference type="ARBA" id="ARBA00022448"/>
    </source>
</evidence>
<keyword evidence="2" id="KW-0813">Transport</keyword>
<keyword evidence="6" id="KW-0614">Plasmid</keyword>
<feature type="domain" description="ABC transporter" evidence="5">
    <location>
        <begin position="9"/>
        <end position="256"/>
    </location>
</feature>
<comment type="similarity">
    <text evidence="1">Belongs to the ABC transporter superfamily.</text>
</comment>
<dbReference type="InterPro" id="IPR003593">
    <property type="entry name" value="AAA+_ATPase"/>
</dbReference>
<dbReference type="SMART" id="SM00382">
    <property type="entry name" value="AAA"/>
    <property type="match status" value="2"/>
</dbReference>
<dbReference type="InterPro" id="IPR027417">
    <property type="entry name" value="P-loop_NTPase"/>
</dbReference>
<dbReference type="PANTHER" id="PTHR43776">
    <property type="entry name" value="TRANSPORT ATP-BINDING PROTEIN"/>
    <property type="match status" value="1"/>
</dbReference>
<keyword evidence="4" id="KW-0067">ATP-binding</keyword>
<dbReference type="RefSeq" id="WP_104680331.1">
    <property type="nucleotide sequence ID" value="NZ_CP026926.1"/>
</dbReference>
<dbReference type="GO" id="GO:0016887">
    <property type="term" value="F:ATP hydrolysis activity"/>
    <property type="evidence" value="ECO:0007669"/>
    <property type="project" value="InterPro"/>
</dbReference>
<dbReference type="InterPro" id="IPR050319">
    <property type="entry name" value="ABC_transp_ATP-bind"/>
</dbReference>
<dbReference type="Gene3D" id="3.40.50.300">
    <property type="entry name" value="P-loop containing nucleotide triphosphate hydrolases"/>
    <property type="match status" value="2"/>
</dbReference>
<dbReference type="AlphaFoldDB" id="A0A2L2LLM0"/>
<dbReference type="InterPro" id="IPR017871">
    <property type="entry name" value="ABC_transporter-like_CS"/>
</dbReference>
<name>A0A2L2LLM0_AGRTU</name>
<evidence type="ECO:0000313" key="7">
    <source>
        <dbReference type="Proteomes" id="UP000237717"/>
    </source>
</evidence>
<proteinExistence type="inferred from homology"/>